<proteinExistence type="predicted"/>
<evidence type="ECO:0008006" key="3">
    <source>
        <dbReference type="Google" id="ProtNLM"/>
    </source>
</evidence>
<keyword evidence="2" id="KW-1185">Reference proteome</keyword>
<dbReference type="OrthoDB" id="5392077at2"/>
<dbReference type="Proteomes" id="UP000319449">
    <property type="component" value="Unassembled WGS sequence"/>
</dbReference>
<dbReference type="Gene3D" id="1.25.40.10">
    <property type="entry name" value="Tetratricopeptide repeat domain"/>
    <property type="match status" value="2"/>
</dbReference>
<accession>A0A562VN66</accession>
<dbReference type="InterPro" id="IPR011990">
    <property type="entry name" value="TPR-like_helical_dom_sf"/>
</dbReference>
<comment type="caution">
    <text evidence="1">The sequence shown here is derived from an EMBL/GenBank/DDBJ whole genome shotgun (WGS) entry which is preliminary data.</text>
</comment>
<reference evidence="1 2" key="1">
    <citation type="submission" date="2019-07" db="EMBL/GenBank/DDBJ databases">
        <title>Genomic Encyclopedia of Archaeal and Bacterial Type Strains, Phase II (KMG-II): from individual species to whole genera.</title>
        <authorList>
            <person name="Goeker M."/>
        </authorList>
    </citation>
    <scope>NUCLEOTIDE SEQUENCE [LARGE SCALE GENOMIC DNA]</scope>
    <source>
        <strain evidence="1 2">ATCC BAA-1139</strain>
    </source>
</reference>
<dbReference type="SMART" id="SM00028">
    <property type="entry name" value="TPR"/>
    <property type="match status" value="2"/>
</dbReference>
<dbReference type="InterPro" id="IPR019734">
    <property type="entry name" value="TPR_rpt"/>
</dbReference>
<sequence>MTDTKRETFPIRGIRYYTPTATALLVARDGNVSIPYGGIPIPLLEEDFASLAEAAPSYDAVGRGIYQALRTNPDLPFAERYASILKEGYPHIIAELGTHIIMLDKKDVEVSYLDRKIIALRILALLEPDNPHLPFQVGAALFDRGLRLSGLTDSTVVIYQAERYLQTARRLDPGNAELLNLLGHVLYCLGKYEDAAICWRGILSQLSEAERSQLEFRLARMEGGEFPRVAVVDYLEAAGIAFDAYERHEYDEAAAILRDILDDQVFRTEFPVAELSFVLGSCYSRLAMPRDAEYYLRHALELRPDYDEAGKALAELQRSVVFPL</sequence>
<evidence type="ECO:0000313" key="2">
    <source>
        <dbReference type="Proteomes" id="UP000319449"/>
    </source>
</evidence>
<dbReference type="SUPFAM" id="SSF48452">
    <property type="entry name" value="TPR-like"/>
    <property type="match status" value="1"/>
</dbReference>
<organism evidence="1 2">
    <name type="scientific">Geobacter argillaceus</name>
    <dbReference type="NCBI Taxonomy" id="345631"/>
    <lineage>
        <taxon>Bacteria</taxon>
        <taxon>Pseudomonadati</taxon>
        <taxon>Thermodesulfobacteriota</taxon>
        <taxon>Desulfuromonadia</taxon>
        <taxon>Geobacterales</taxon>
        <taxon>Geobacteraceae</taxon>
        <taxon>Geobacter</taxon>
    </lineage>
</organism>
<dbReference type="RefSeq" id="WP_145021576.1">
    <property type="nucleotide sequence ID" value="NZ_VLLN01000009.1"/>
</dbReference>
<evidence type="ECO:0000313" key="1">
    <source>
        <dbReference type="EMBL" id="TWJ19426.1"/>
    </source>
</evidence>
<name>A0A562VN66_9BACT</name>
<dbReference type="EMBL" id="VLLN01000009">
    <property type="protein sequence ID" value="TWJ19426.1"/>
    <property type="molecule type" value="Genomic_DNA"/>
</dbReference>
<dbReference type="AlphaFoldDB" id="A0A562VN66"/>
<protein>
    <recommendedName>
        <fullName evidence="3">Tetratricopeptide repeat protein</fullName>
    </recommendedName>
</protein>
<gene>
    <name evidence="1" type="ORF">JN12_01842</name>
</gene>